<dbReference type="Pfam" id="PF07690">
    <property type="entry name" value="MFS_1"/>
    <property type="match status" value="1"/>
</dbReference>
<keyword evidence="2" id="KW-0813">Transport</keyword>
<feature type="domain" description="Major facilitator superfamily (MFS) profile" evidence="7">
    <location>
        <begin position="13"/>
        <end position="514"/>
    </location>
</feature>
<keyword evidence="4 6" id="KW-1133">Transmembrane helix</keyword>
<dbReference type="PROSITE" id="PS50850">
    <property type="entry name" value="MFS"/>
    <property type="match status" value="1"/>
</dbReference>
<feature type="transmembrane region" description="Helical" evidence="6">
    <location>
        <begin position="299"/>
        <end position="320"/>
    </location>
</feature>
<dbReference type="RefSeq" id="WP_338094570.1">
    <property type="nucleotide sequence ID" value="NZ_JAWDKA010000007.1"/>
</dbReference>
<dbReference type="SUPFAM" id="SSF103473">
    <property type="entry name" value="MFS general substrate transporter"/>
    <property type="match status" value="2"/>
</dbReference>
<protein>
    <submittedName>
        <fullName evidence="8">Multidrug resistance protein MdtD</fullName>
    </submittedName>
</protein>
<feature type="transmembrane region" description="Helical" evidence="6">
    <location>
        <begin position="223"/>
        <end position="240"/>
    </location>
</feature>
<feature type="transmembrane region" description="Helical" evidence="6">
    <location>
        <begin position="200"/>
        <end position="217"/>
    </location>
</feature>
<sequence>MESLRLNRQQYLVAITVAIACFLPPFIGEATNIALPSLIADLQLPMGMFGWILTIYLLTSTIFLIPAARYADKISKKLFFTIGVLLLGIGSLGIGLSTTGEMVLLMRAIEGVGNALMFGTAIALVTSAVKVELRGTAIGIAMTGVFLGQLAGPLLAGALTDVWGWQMVYLILVPIALLSFILAVPFIPRDKPTDTKPYDWTGAVLFTVGMTLGLYGFSKMPDALALVLLIAGLILLGLFFRYEKTAANPLIPVRLILENRGFTFNNSANLLYYVAIYAMGSLVSMYMTHAWGFSALDRALVVTTQGLVLVLFTIVAGKFYDHLLPKWLLFPGIVLAVVGGAAAFLLGAPSADPSWLAMAVVAASVAAFGCGSIVLAIIDRFVANAPPKYATTTGLAIIALGMVLLLTCGSEQAIWTMIAVQGLFGVGIAIFVTPNSTAIMNSVTEQEYGMASGTLSTTRMLGMAISIGMMTVLTNLVLGAGTKMSVDYVDVFLVMMHATVIAAIIVLVVGMILSWTADTKSA</sequence>
<dbReference type="EMBL" id="JAWDKA010000007">
    <property type="protein sequence ID" value="MDV0442166.1"/>
    <property type="molecule type" value="Genomic_DNA"/>
</dbReference>
<evidence type="ECO:0000256" key="3">
    <source>
        <dbReference type="ARBA" id="ARBA00022692"/>
    </source>
</evidence>
<gene>
    <name evidence="8" type="primary">mdtD_1</name>
    <name evidence="8" type="ORF">McpAg1_13940</name>
</gene>
<accession>A0AAE4MD29</accession>
<dbReference type="CDD" id="cd17321">
    <property type="entry name" value="MFS_MMR_MDR_like"/>
    <property type="match status" value="1"/>
</dbReference>
<feature type="transmembrane region" description="Helical" evidence="6">
    <location>
        <begin position="137"/>
        <end position="156"/>
    </location>
</feature>
<evidence type="ECO:0000256" key="1">
    <source>
        <dbReference type="ARBA" id="ARBA00004141"/>
    </source>
</evidence>
<comment type="subcellular location">
    <subcellularLocation>
        <location evidence="1">Membrane</location>
        <topology evidence="1">Multi-pass membrane protein</topology>
    </subcellularLocation>
</comment>
<reference evidence="8" key="1">
    <citation type="submission" date="2023-06" db="EMBL/GenBank/DDBJ databases">
        <title>Genome sequence of Methancorpusculaceae sp. Ag1.</title>
        <authorList>
            <person name="Protasov E."/>
            <person name="Platt K."/>
            <person name="Poehlein A."/>
            <person name="Daniel R."/>
            <person name="Brune A."/>
        </authorList>
    </citation>
    <scope>NUCLEOTIDE SEQUENCE</scope>
    <source>
        <strain evidence="8">Ag1</strain>
    </source>
</reference>
<feature type="transmembrane region" description="Helical" evidence="6">
    <location>
        <begin position="492"/>
        <end position="515"/>
    </location>
</feature>
<feature type="transmembrane region" description="Helical" evidence="6">
    <location>
        <begin position="460"/>
        <end position="480"/>
    </location>
</feature>
<feature type="transmembrane region" description="Helical" evidence="6">
    <location>
        <begin position="168"/>
        <end position="188"/>
    </location>
</feature>
<dbReference type="InterPro" id="IPR011701">
    <property type="entry name" value="MFS"/>
</dbReference>
<evidence type="ECO:0000256" key="5">
    <source>
        <dbReference type="ARBA" id="ARBA00023136"/>
    </source>
</evidence>
<feature type="transmembrane region" description="Helical" evidence="6">
    <location>
        <begin position="104"/>
        <end position="125"/>
    </location>
</feature>
<evidence type="ECO:0000256" key="6">
    <source>
        <dbReference type="SAM" id="Phobius"/>
    </source>
</evidence>
<feature type="transmembrane region" description="Helical" evidence="6">
    <location>
        <begin position="48"/>
        <end position="66"/>
    </location>
</feature>
<evidence type="ECO:0000259" key="7">
    <source>
        <dbReference type="PROSITE" id="PS50850"/>
    </source>
</evidence>
<evidence type="ECO:0000256" key="2">
    <source>
        <dbReference type="ARBA" id="ARBA00022448"/>
    </source>
</evidence>
<feature type="transmembrane region" description="Helical" evidence="6">
    <location>
        <begin position="270"/>
        <end position="287"/>
    </location>
</feature>
<organism evidence="8 9">
    <name type="scientific">Methanorbis furvi</name>
    <dbReference type="NCBI Taxonomy" id="3028299"/>
    <lineage>
        <taxon>Archaea</taxon>
        <taxon>Methanobacteriati</taxon>
        <taxon>Methanobacteriota</taxon>
        <taxon>Stenosarchaea group</taxon>
        <taxon>Methanomicrobia</taxon>
        <taxon>Methanomicrobiales</taxon>
        <taxon>Methanocorpusculaceae</taxon>
        <taxon>Methanorbis</taxon>
    </lineage>
</organism>
<proteinExistence type="predicted"/>
<evidence type="ECO:0000313" key="8">
    <source>
        <dbReference type="EMBL" id="MDV0442166.1"/>
    </source>
</evidence>
<dbReference type="GO" id="GO:0016020">
    <property type="term" value="C:membrane"/>
    <property type="evidence" value="ECO:0007669"/>
    <property type="project" value="UniProtKB-SubCell"/>
</dbReference>
<evidence type="ECO:0000256" key="4">
    <source>
        <dbReference type="ARBA" id="ARBA00022989"/>
    </source>
</evidence>
<feature type="transmembrane region" description="Helical" evidence="6">
    <location>
        <begin position="354"/>
        <end position="377"/>
    </location>
</feature>
<dbReference type="AlphaFoldDB" id="A0AAE4MD29"/>
<comment type="caution">
    <text evidence="8">The sequence shown here is derived from an EMBL/GenBank/DDBJ whole genome shotgun (WGS) entry which is preliminary data.</text>
</comment>
<keyword evidence="3 6" id="KW-0812">Transmembrane</keyword>
<dbReference type="Proteomes" id="UP001273136">
    <property type="component" value="Unassembled WGS sequence"/>
</dbReference>
<dbReference type="InterPro" id="IPR036259">
    <property type="entry name" value="MFS_trans_sf"/>
</dbReference>
<name>A0AAE4MD29_9EURY</name>
<dbReference type="InterPro" id="IPR020846">
    <property type="entry name" value="MFS_dom"/>
</dbReference>
<feature type="transmembrane region" description="Helical" evidence="6">
    <location>
        <begin position="413"/>
        <end position="432"/>
    </location>
</feature>
<dbReference type="Gene3D" id="1.20.1250.20">
    <property type="entry name" value="MFS general substrate transporter like domains"/>
    <property type="match status" value="2"/>
</dbReference>
<dbReference type="PANTHER" id="PTHR42718:SF9">
    <property type="entry name" value="MAJOR FACILITATOR SUPERFAMILY MULTIDRUG TRANSPORTER MFSC"/>
    <property type="match status" value="1"/>
</dbReference>
<feature type="transmembrane region" description="Helical" evidence="6">
    <location>
        <begin position="389"/>
        <end position="407"/>
    </location>
</feature>
<dbReference type="PANTHER" id="PTHR42718">
    <property type="entry name" value="MAJOR FACILITATOR SUPERFAMILY MULTIDRUG TRANSPORTER MFSC"/>
    <property type="match status" value="1"/>
</dbReference>
<feature type="transmembrane region" description="Helical" evidence="6">
    <location>
        <begin position="327"/>
        <end position="348"/>
    </location>
</feature>
<feature type="transmembrane region" description="Helical" evidence="6">
    <location>
        <begin position="78"/>
        <end position="98"/>
    </location>
</feature>
<keyword evidence="9" id="KW-1185">Reference proteome</keyword>
<keyword evidence="5 6" id="KW-0472">Membrane</keyword>
<dbReference type="PROSITE" id="PS51257">
    <property type="entry name" value="PROKAR_LIPOPROTEIN"/>
    <property type="match status" value="1"/>
</dbReference>
<feature type="transmembrane region" description="Helical" evidence="6">
    <location>
        <begin position="12"/>
        <end position="28"/>
    </location>
</feature>
<dbReference type="GO" id="GO:0022857">
    <property type="term" value="F:transmembrane transporter activity"/>
    <property type="evidence" value="ECO:0007669"/>
    <property type="project" value="InterPro"/>
</dbReference>
<evidence type="ECO:0000313" key="9">
    <source>
        <dbReference type="Proteomes" id="UP001273136"/>
    </source>
</evidence>